<evidence type="ECO:0000256" key="1">
    <source>
        <dbReference type="ARBA" id="ARBA00023002"/>
    </source>
</evidence>
<dbReference type="Gene3D" id="3.40.50.720">
    <property type="entry name" value="NAD(P)-binding Rossmann-like Domain"/>
    <property type="match status" value="1"/>
</dbReference>
<dbReference type="AlphaFoldDB" id="A0A4R9JE14"/>
<dbReference type="PANTHER" id="PTHR10366:SF564">
    <property type="entry name" value="STEROL-4-ALPHA-CARBOXYLATE 3-DEHYDROGENASE, DECARBOXYLATING"/>
    <property type="match status" value="1"/>
</dbReference>
<organism evidence="4 5">
    <name type="scientific">Leptospira koniambonensis</name>
    <dbReference type="NCBI Taxonomy" id="2484950"/>
    <lineage>
        <taxon>Bacteria</taxon>
        <taxon>Pseudomonadati</taxon>
        <taxon>Spirochaetota</taxon>
        <taxon>Spirochaetia</taxon>
        <taxon>Leptospirales</taxon>
        <taxon>Leptospiraceae</taxon>
        <taxon>Leptospira</taxon>
    </lineage>
</organism>
<dbReference type="EMBL" id="RQFY01000001">
    <property type="protein sequence ID" value="TGL36818.1"/>
    <property type="molecule type" value="Genomic_DNA"/>
</dbReference>
<evidence type="ECO:0000313" key="4">
    <source>
        <dbReference type="EMBL" id="TGL36818.1"/>
    </source>
</evidence>
<dbReference type="Pfam" id="PF01370">
    <property type="entry name" value="Epimerase"/>
    <property type="match status" value="1"/>
</dbReference>
<gene>
    <name evidence="4" type="ORF">EHQ52_02775</name>
</gene>
<dbReference type="OrthoDB" id="9778052at2"/>
<protein>
    <submittedName>
        <fullName evidence="4">NAD-dependent epimerase/dehydratase family protein</fullName>
    </submittedName>
</protein>
<dbReference type="InterPro" id="IPR001509">
    <property type="entry name" value="Epimerase_deHydtase"/>
</dbReference>
<dbReference type="SUPFAM" id="SSF51735">
    <property type="entry name" value="NAD(P)-binding Rossmann-fold domains"/>
    <property type="match status" value="1"/>
</dbReference>
<evidence type="ECO:0000259" key="3">
    <source>
        <dbReference type="Pfam" id="PF01370"/>
    </source>
</evidence>
<reference evidence="4" key="1">
    <citation type="journal article" date="2019" name="PLoS Negl. Trop. Dis.">
        <title>Revisiting the worldwide diversity of Leptospira species in the environment.</title>
        <authorList>
            <person name="Vincent A.T."/>
            <person name="Schiettekatte O."/>
            <person name="Bourhy P."/>
            <person name="Veyrier F.J."/>
            <person name="Picardeau M."/>
        </authorList>
    </citation>
    <scope>NUCLEOTIDE SEQUENCE [LARGE SCALE GENOMIC DNA]</scope>
    <source>
        <strain evidence="4">201800265</strain>
    </source>
</reference>
<proteinExistence type="inferred from homology"/>
<dbReference type="InterPro" id="IPR036291">
    <property type="entry name" value="NAD(P)-bd_dom_sf"/>
</dbReference>
<dbReference type="InterPro" id="IPR050425">
    <property type="entry name" value="NAD(P)_dehydrat-like"/>
</dbReference>
<dbReference type="Proteomes" id="UP000297871">
    <property type="component" value="Unassembled WGS sequence"/>
</dbReference>
<accession>A0A4R9JE14</accession>
<comment type="caution">
    <text evidence="4">The sequence shown here is derived from an EMBL/GenBank/DDBJ whole genome shotgun (WGS) entry which is preliminary data.</text>
</comment>
<dbReference type="PANTHER" id="PTHR10366">
    <property type="entry name" value="NAD DEPENDENT EPIMERASE/DEHYDRATASE"/>
    <property type="match status" value="1"/>
</dbReference>
<feature type="domain" description="NAD-dependent epimerase/dehydratase" evidence="3">
    <location>
        <begin position="5"/>
        <end position="243"/>
    </location>
</feature>
<evidence type="ECO:0000256" key="2">
    <source>
        <dbReference type="ARBA" id="ARBA00023445"/>
    </source>
</evidence>
<comment type="similarity">
    <text evidence="2">Belongs to the NAD(P)-dependent epimerase/dehydratase family. Dihydroflavonol-4-reductase subfamily.</text>
</comment>
<dbReference type="RefSeq" id="WP_135613757.1">
    <property type="nucleotide sequence ID" value="NZ_RQFY01000001.1"/>
</dbReference>
<evidence type="ECO:0000313" key="5">
    <source>
        <dbReference type="Proteomes" id="UP000297871"/>
    </source>
</evidence>
<dbReference type="GO" id="GO:0016616">
    <property type="term" value="F:oxidoreductase activity, acting on the CH-OH group of donors, NAD or NADP as acceptor"/>
    <property type="evidence" value="ECO:0007669"/>
    <property type="project" value="TreeGrafter"/>
</dbReference>
<sequence>MAETVLVTGGTGFVASRCIRELLHKNFIVHTTIRSSGKESLLRSTLNVFDERLKVFVADLTSDAGWDEAVRGCRFVLHIASPLIGKDEGNPDVFALPAQEGTLRVLRASVREKVKRVVMTSAAAAARPPLDSGRESVEDVWADPEDSQFDEYRKSKIRAERIAWEFMRSEGGETEFTSILPGAVFGPIMSEENLHGSVQIIDGMLKGKFPLLAPIGFYVVDVRDLADAHIRAILSPNAAGERFIVAGEFMWMKEIAQTLKEHLGTVATKVSTSSLPGFVVKLLAPFSSQMRSISPLVHKKFEQSSEKAKRILGFQARSAVETIVDCANSLRNSVRL</sequence>
<name>A0A4R9JE14_9LEPT</name>
<keyword evidence="5" id="KW-1185">Reference proteome</keyword>
<keyword evidence="1" id="KW-0560">Oxidoreductase</keyword>